<dbReference type="PROSITE" id="PS51123">
    <property type="entry name" value="OMPA_2"/>
    <property type="match status" value="1"/>
</dbReference>
<name>A0ABT5V1I4_9VIBR</name>
<dbReference type="InterPro" id="IPR006665">
    <property type="entry name" value="OmpA-like"/>
</dbReference>
<evidence type="ECO:0000313" key="7">
    <source>
        <dbReference type="EMBL" id="MDE1515526.1"/>
    </source>
</evidence>
<dbReference type="PANTHER" id="PTHR30329">
    <property type="entry name" value="STATOR ELEMENT OF FLAGELLAR MOTOR COMPLEX"/>
    <property type="match status" value="1"/>
</dbReference>
<evidence type="ECO:0000256" key="2">
    <source>
        <dbReference type="ARBA" id="ARBA00023136"/>
    </source>
</evidence>
<feature type="domain" description="OmpA-like" evidence="6">
    <location>
        <begin position="104"/>
        <end position="213"/>
    </location>
</feature>
<gene>
    <name evidence="7" type="ORF">PUN32_10945</name>
</gene>
<dbReference type="RefSeq" id="WP_274723250.1">
    <property type="nucleotide sequence ID" value="NZ_JARBFT010000011.1"/>
</dbReference>
<evidence type="ECO:0000256" key="3">
    <source>
        <dbReference type="ARBA" id="ARBA00023237"/>
    </source>
</evidence>
<comment type="caution">
    <text evidence="7">The sequence shown here is derived from an EMBL/GenBank/DDBJ whole genome shotgun (WGS) entry which is preliminary data.</text>
</comment>
<reference evidence="7 8" key="1">
    <citation type="submission" date="2023-02" db="EMBL/GenBank/DDBJ databases">
        <title>Vibrio intestini sp. nov., a close relative of Vibrio cholerae isolated from the intestine of Healthy Culter dabryi.</title>
        <authorList>
            <person name="Wu N."/>
        </authorList>
    </citation>
    <scope>NUCLEOTIDE SEQUENCE [LARGE SCALE GENOMIC DNA]</scope>
    <source>
        <strain evidence="7 8">DSL-7</strain>
    </source>
</reference>
<evidence type="ECO:0000256" key="5">
    <source>
        <dbReference type="SAM" id="SignalP"/>
    </source>
</evidence>
<evidence type="ECO:0000313" key="8">
    <source>
        <dbReference type="Proteomes" id="UP001216189"/>
    </source>
</evidence>
<evidence type="ECO:0000259" key="6">
    <source>
        <dbReference type="PROSITE" id="PS51123"/>
    </source>
</evidence>
<sequence>MKTLFRQLSMIVLLVGFGMTNALAASNASQSAFHHYCNGPELEFEQQVQVGSGRRVLVNHAAFPYIEQAGQFQASAAFIEQQMVAAGVQANCAEYLLSHAKSWQAGSQETLARVYFSFDSAELTSASRYLLDQLLVSLKDNPTLIVEGHTDNTGSDAYNFALGLRRAASVEAYLQQSAQTPLQLQSVSYGEARPIASNANEADRAQNRRVEIK</sequence>
<feature type="signal peptide" evidence="5">
    <location>
        <begin position="1"/>
        <end position="24"/>
    </location>
</feature>
<keyword evidence="5" id="KW-0732">Signal</keyword>
<evidence type="ECO:0000256" key="4">
    <source>
        <dbReference type="PROSITE-ProRule" id="PRU00473"/>
    </source>
</evidence>
<organism evidence="7 8">
    <name type="scientific">Vibrio chanodichtyis</name>
    <dbReference type="NCBI Taxonomy" id="3027932"/>
    <lineage>
        <taxon>Bacteria</taxon>
        <taxon>Pseudomonadati</taxon>
        <taxon>Pseudomonadota</taxon>
        <taxon>Gammaproteobacteria</taxon>
        <taxon>Vibrionales</taxon>
        <taxon>Vibrionaceae</taxon>
        <taxon>Vibrio</taxon>
    </lineage>
</organism>
<accession>A0ABT5V1I4</accession>
<dbReference type="CDD" id="cd07185">
    <property type="entry name" value="OmpA_C-like"/>
    <property type="match status" value="1"/>
</dbReference>
<dbReference type="InterPro" id="IPR036737">
    <property type="entry name" value="OmpA-like_sf"/>
</dbReference>
<comment type="subcellular location">
    <subcellularLocation>
        <location evidence="1">Cell outer membrane</location>
    </subcellularLocation>
</comment>
<dbReference type="InterPro" id="IPR050330">
    <property type="entry name" value="Bact_OuterMem_StrucFunc"/>
</dbReference>
<keyword evidence="3" id="KW-0998">Cell outer membrane</keyword>
<dbReference type="PANTHER" id="PTHR30329:SF21">
    <property type="entry name" value="LIPOPROTEIN YIAD-RELATED"/>
    <property type="match status" value="1"/>
</dbReference>
<feature type="chain" id="PRO_5045214156" evidence="5">
    <location>
        <begin position="25"/>
        <end position="213"/>
    </location>
</feature>
<dbReference type="Gene3D" id="3.30.1330.60">
    <property type="entry name" value="OmpA-like domain"/>
    <property type="match status" value="1"/>
</dbReference>
<keyword evidence="8" id="KW-1185">Reference proteome</keyword>
<dbReference type="PRINTS" id="PR01021">
    <property type="entry name" value="OMPADOMAIN"/>
</dbReference>
<dbReference type="Proteomes" id="UP001216189">
    <property type="component" value="Unassembled WGS sequence"/>
</dbReference>
<protein>
    <submittedName>
        <fullName evidence="7">OmpA family protein</fullName>
    </submittedName>
</protein>
<keyword evidence="2 4" id="KW-0472">Membrane</keyword>
<dbReference type="InterPro" id="IPR006664">
    <property type="entry name" value="OMP_bac"/>
</dbReference>
<dbReference type="SUPFAM" id="SSF103088">
    <property type="entry name" value="OmpA-like"/>
    <property type="match status" value="1"/>
</dbReference>
<dbReference type="EMBL" id="JARBFT010000011">
    <property type="protein sequence ID" value="MDE1515526.1"/>
    <property type="molecule type" value="Genomic_DNA"/>
</dbReference>
<evidence type="ECO:0000256" key="1">
    <source>
        <dbReference type="ARBA" id="ARBA00004442"/>
    </source>
</evidence>
<dbReference type="Pfam" id="PF00691">
    <property type="entry name" value="OmpA"/>
    <property type="match status" value="1"/>
</dbReference>
<proteinExistence type="predicted"/>